<dbReference type="GO" id="GO:0005694">
    <property type="term" value="C:chromosome"/>
    <property type="evidence" value="ECO:0007669"/>
    <property type="project" value="UniProtKB-SubCell"/>
</dbReference>
<evidence type="ECO:0000256" key="4">
    <source>
        <dbReference type="ARBA" id="ARBA00022763"/>
    </source>
</evidence>
<feature type="compositionally biased region" description="Polar residues" evidence="8">
    <location>
        <begin position="770"/>
        <end position="785"/>
    </location>
</feature>
<dbReference type="InterPro" id="IPR000253">
    <property type="entry name" value="FHA_dom"/>
</dbReference>
<feature type="compositionally biased region" description="Basic and acidic residues" evidence="8">
    <location>
        <begin position="574"/>
        <end position="583"/>
    </location>
</feature>
<dbReference type="STRING" id="1664694.A0A0N1HAI5"/>
<dbReference type="GO" id="GO:0030870">
    <property type="term" value="C:Mre11 complex"/>
    <property type="evidence" value="ECO:0007669"/>
    <property type="project" value="InterPro"/>
</dbReference>
<dbReference type="EMBL" id="LFJN01000014">
    <property type="protein sequence ID" value="KPI39675.1"/>
    <property type="molecule type" value="Genomic_DNA"/>
</dbReference>
<dbReference type="RefSeq" id="XP_017999638.1">
    <property type="nucleotide sequence ID" value="XM_018143608.1"/>
</dbReference>
<feature type="compositionally biased region" description="Basic and acidic residues" evidence="8">
    <location>
        <begin position="598"/>
        <end position="608"/>
    </location>
</feature>
<feature type="compositionally biased region" description="Basic and acidic residues" evidence="8">
    <location>
        <begin position="744"/>
        <end position="757"/>
    </location>
</feature>
<feature type="compositionally biased region" description="Polar residues" evidence="8">
    <location>
        <begin position="388"/>
        <end position="398"/>
    </location>
</feature>
<sequence length="906" mass="101274">MWVLESSGDFFQGRRIWLKPGKSYLFGRTKRDDVAYALDVKTVSRKHFIIEVSAPADGEETRLYERTRCVVIDQTSKSGTTVNNILLKSSDEMKGRELTQADNTVKPGNSDEVLLIKWVPCTLSYHLLQKELKAGVLAVKQEKARRLGIKAVTDFVPGETTHVVATKRNTAKGLQALITGKYVVTDAFVEALELAATPNTLSQDENLCPLEEDFEENWPNEILYLPAPAKEPTTKPDEAYRPQPTRTHVFEHFVFVFGDEKQLETLMPVITTGHGKAIRFKVVNGQSTVDDLVTFMQNADGKKSGNSHARSDGGAILVRWKGAEPHADWTNHLIDQAALKLDQRAIDQSEFLDAILSNNAAQLRQAIPQESFVEGIRAPPPSFAAGRGQTQVQTNGHGSRSAEARHTRNTPSPSPQNPLSSESPPPTNHHVKRVAPVQPPTRESRSGRTSTAHFDTQPVAQQPAARRRSQPASDQVVAQEPEQPTAGSMAQSQDSAPQPDTFEAQVRKSRYLPPVAVKKFDDDFNADDVEDYEEEDDEEGSQVSIVDDSEAEDAAPEAIPASQPVQQTSRKRVREPSPERDMMDELLPAANAMKRQRRQWEEEAERTGRPLQTTTEPVAVAKPTKKKEIDPAELIRMARERAKEQNAEREGSQEPPESTYNPEERGPTHLAVVEHIELPVRKRIVRSGMNPEDDPRWDERWNGLKNFKKFRPQEKGLVRKSNHAGKVFVPLVALKAKTGGLGERYWEKTEEEKEHERRQKKKREKRKAQESLSQSQARSGQTINVSDDEEQPVDNVDGDEQHVSPELDRLQAEAASVLDHEIDVDSPRRTRGDDARETQSTKATASGTQSTRGTKRKTASIAAAPAPKKRQKTLPVTTIRDDEDEESDDENKFRWGGKGRGRRAKG</sequence>
<evidence type="ECO:0000259" key="9">
    <source>
        <dbReference type="PROSITE" id="PS50006"/>
    </source>
</evidence>
<dbReference type="Gene3D" id="3.40.50.10980">
    <property type="entry name" value="Nibrin, BRCT2 domain"/>
    <property type="match status" value="1"/>
</dbReference>
<comment type="similarity">
    <text evidence="7">Belongs to the Nibrin family.</text>
</comment>
<comment type="subcellular location">
    <subcellularLocation>
        <location evidence="2">Chromosome</location>
    </subcellularLocation>
    <subcellularLocation>
        <location evidence="1">Nucleus</location>
    </subcellularLocation>
</comment>
<protein>
    <recommendedName>
        <fullName evidence="9">FHA domain-containing protein</fullName>
    </recommendedName>
</protein>
<dbReference type="Pfam" id="PF16508">
    <property type="entry name" value="NIBRIN_BRCT_II"/>
    <property type="match status" value="1"/>
</dbReference>
<keyword evidence="4" id="KW-0227">DNA damage</keyword>
<dbReference type="InterPro" id="IPR008984">
    <property type="entry name" value="SMAD_FHA_dom_sf"/>
</dbReference>
<evidence type="ECO:0000256" key="8">
    <source>
        <dbReference type="SAM" id="MobiDB-lite"/>
    </source>
</evidence>
<keyword evidence="5" id="KW-0234">DNA repair</keyword>
<dbReference type="AlphaFoldDB" id="A0A0N1HAI5"/>
<accession>A0A0N1HAI5</accession>
<evidence type="ECO:0000256" key="7">
    <source>
        <dbReference type="ARBA" id="ARBA00044757"/>
    </source>
</evidence>
<feature type="compositionally biased region" description="Basic and acidic residues" evidence="8">
    <location>
        <begin position="818"/>
        <end position="839"/>
    </location>
</feature>
<feature type="compositionally biased region" description="Acidic residues" evidence="8">
    <location>
        <begin position="523"/>
        <end position="540"/>
    </location>
</feature>
<gene>
    <name evidence="10" type="ORF">AB675_3549</name>
</gene>
<dbReference type="InterPro" id="IPR040227">
    <property type="entry name" value="Nibrin-rel"/>
</dbReference>
<feature type="domain" description="FHA" evidence="9">
    <location>
        <begin position="24"/>
        <end position="87"/>
    </location>
</feature>
<dbReference type="GO" id="GO:0007095">
    <property type="term" value="P:mitotic G2 DNA damage checkpoint signaling"/>
    <property type="evidence" value="ECO:0007669"/>
    <property type="project" value="InterPro"/>
</dbReference>
<evidence type="ECO:0000256" key="3">
    <source>
        <dbReference type="ARBA" id="ARBA00022454"/>
    </source>
</evidence>
<feature type="compositionally biased region" description="Polar residues" evidence="8">
    <location>
        <begin position="447"/>
        <end position="460"/>
    </location>
</feature>
<proteinExistence type="inferred from homology"/>
<reference evidence="10 11" key="1">
    <citation type="submission" date="2015-06" db="EMBL/GenBank/DDBJ databases">
        <title>Draft genome of the ant-associated black yeast Phialophora attae CBS 131958.</title>
        <authorList>
            <person name="Moreno L.F."/>
            <person name="Stielow B.J."/>
            <person name="de Hoog S."/>
            <person name="Vicente V.A."/>
            <person name="Weiss V.A."/>
            <person name="de Vries M."/>
            <person name="Cruz L.M."/>
            <person name="Souza E.M."/>
        </authorList>
    </citation>
    <scope>NUCLEOTIDE SEQUENCE [LARGE SCALE GENOMIC DNA]</scope>
    <source>
        <strain evidence="10 11">CBS 131958</strain>
    </source>
</reference>
<dbReference type="OrthoDB" id="552194at2759"/>
<feature type="compositionally biased region" description="Polar residues" evidence="8">
    <location>
        <begin position="485"/>
        <end position="498"/>
    </location>
</feature>
<dbReference type="PANTHER" id="PTHR12162">
    <property type="entry name" value="NIBRIN-RELATED"/>
    <property type="match status" value="1"/>
</dbReference>
<dbReference type="SUPFAM" id="SSF49879">
    <property type="entry name" value="SMAD/FHA domain"/>
    <property type="match status" value="1"/>
</dbReference>
<evidence type="ECO:0000313" key="11">
    <source>
        <dbReference type="Proteomes" id="UP000038010"/>
    </source>
</evidence>
<dbReference type="SMART" id="SM00240">
    <property type="entry name" value="FHA"/>
    <property type="match status" value="1"/>
</dbReference>
<feature type="compositionally biased region" description="Basic and acidic residues" evidence="8">
    <location>
        <begin position="799"/>
        <end position="811"/>
    </location>
</feature>
<feature type="region of interest" description="Disordered" evidence="8">
    <location>
        <begin position="376"/>
        <end position="669"/>
    </location>
</feature>
<organism evidence="10 11">
    <name type="scientific">Cyphellophora attinorum</name>
    <dbReference type="NCBI Taxonomy" id="1664694"/>
    <lineage>
        <taxon>Eukaryota</taxon>
        <taxon>Fungi</taxon>
        <taxon>Dikarya</taxon>
        <taxon>Ascomycota</taxon>
        <taxon>Pezizomycotina</taxon>
        <taxon>Eurotiomycetes</taxon>
        <taxon>Chaetothyriomycetidae</taxon>
        <taxon>Chaetothyriales</taxon>
        <taxon>Cyphellophoraceae</taxon>
        <taxon>Cyphellophora</taxon>
    </lineage>
</organism>
<feature type="compositionally biased region" description="Basic residues" evidence="8">
    <location>
        <begin position="895"/>
        <end position="906"/>
    </location>
</feature>
<evidence type="ECO:0000256" key="2">
    <source>
        <dbReference type="ARBA" id="ARBA00004286"/>
    </source>
</evidence>
<feature type="region of interest" description="Disordered" evidence="8">
    <location>
        <begin position="739"/>
        <end position="906"/>
    </location>
</feature>
<dbReference type="GO" id="GO:0000724">
    <property type="term" value="P:double-strand break repair via homologous recombination"/>
    <property type="evidence" value="ECO:0007669"/>
    <property type="project" value="TreeGrafter"/>
</dbReference>
<dbReference type="Gene3D" id="2.60.200.20">
    <property type="match status" value="1"/>
</dbReference>
<dbReference type="Proteomes" id="UP000038010">
    <property type="component" value="Unassembled WGS sequence"/>
</dbReference>
<feature type="compositionally biased region" description="Basic and acidic residues" evidence="8">
    <location>
        <begin position="636"/>
        <end position="652"/>
    </location>
</feature>
<feature type="compositionally biased region" description="Acidic residues" evidence="8">
    <location>
        <begin position="786"/>
        <end position="798"/>
    </location>
</feature>
<dbReference type="Pfam" id="PF00498">
    <property type="entry name" value="FHA"/>
    <property type="match status" value="1"/>
</dbReference>
<dbReference type="VEuPathDB" id="FungiDB:AB675_3549"/>
<comment type="caution">
    <text evidence="10">The sequence shown here is derived from an EMBL/GenBank/DDBJ whole genome shotgun (WGS) entry which is preliminary data.</text>
</comment>
<dbReference type="InterPro" id="IPR043014">
    <property type="entry name" value="Nibrin_BRCT2_sf"/>
</dbReference>
<keyword evidence="6" id="KW-0539">Nucleus</keyword>
<dbReference type="GO" id="GO:0003684">
    <property type="term" value="F:damaged DNA binding"/>
    <property type="evidence" value="ECO:0007669"/>
    <property type="project" value="TreeGrafter"/>
</dbReference>
<dbReference type="GeneID" id="28735488"/>
<evidence type="ECO:0000256" key="1">
    <source>
        <dbReference type="ARBA" id="ARBA00004123"/>
    </source>
</evidence>
<dbReference type="PANTHER" id="PTHR12162:SF0">
    <property type="entry name" value="NIBRIN"/>
    <property type="match status" value="1"/>
</dbReference>
<evidence type="ECO:0000256" key="6">
    <source>
        <dbReference type="ARBA" id="ARBA00023242"/>
    </source>
</evidence>
<dbReference type="InterPro" id="IPR032429">
    <property type="entry name" value="Nibrin_BRCT2"/>
</dbReference>
<keyword evidence="11" id="KW-1185">Reference proteome</keyword>
<keyword evidence="3" id="KW-0158">Chromosome</keyword>
<name>A0A0N1HAI5_9EURO</name>
<evidence type="ECO:0000313" key="10">
    <source>
        <dbReference type="EMBL" id="KPI39675.1"/>
    </source>
</evidence>
<evidence type="ECO:0000256" key="5">
    <source>
        <dbReference type="ARBA" id="ARBA00023204"/>
    </source>
</evidence>
<dbReference type="PROSITE" id="PS50006">
    <property type="entry name" value="FHA_DOMAIN"/>
    <property type="match status" value="1"/>
</dbReference>
<dbReference type="InterPro" id="IPR036420">
    <property type="entry name" value="BRCT_dom_sf"/>
</dbReference>
<dbReference type="Gene3D" id="3.40.50.10190">
    <property type="entry name" value="BRCT domain"/>
    <property type="match status" value="1"/>
</dbReference>
<feature type="compositionally biased region" description="Polar residues" evidence="8">
    <location>
        <begin position="840"/>
        <end position="852"/>
    </location>
</feature>